<dbReference type="InterPro" id="IPR000626">
    <property type="entry name" value="Ubiquitin-like_dom"/>
</dbReference>
<keyword evidence="5 7" id="KW-0234">DNA repair</keyword>
<accession>A0A8B6GTQ2</accession>
<comment type="function">
    <text evidence="7">Multiubiquitin chain receptor involved in modulation of proteasomal degradation. Involved in nucleotide excision repair.</text>
</comment>
<feature type="domain" description="Ubiquitin-like" evidence="10">
    <location>
        <begin position="1"/>
        <end position="79"/>
    </location>
</feature>
<comment type="subcellular location">
    <subcellularLocation>
        <location evidence="7">Nucleus</location>
    </subcellularLocation>
    <subcellularLocation>
        <location evidence="7">Cytoplasm</location>
    </subcellularLocation>
</comment>
<dbReference type="NCBIfam" id="TIGR00601">
    <property type="entry name" value="rad23"/>
    <property type="match status" value="1"/>
</dbReference>
<feature type="compositionally biased region" description="Low complexity" evidence="8">
    <location>
        <begin position="222"/>
        <end position="262"/>
    </location>
</feature>
<evidence type="ECO:0000256" key="3">
    <source>
        <dbReference type="ARBA" id="ARBA00022763"/>
    </source>
</evidence>
<dbReference type="InterPro" id="IPR041811">
    <property type="entry name" value="RAD23A/B_UBA1"/>
</dbReference>
<dbReference type="FunFam" id="1.10.8.10:FF:000003">
    <property type="entry name" value="UV excision repair protein RAD23 homolog"/>
    <property type="match status" value="1"/>
</dbReference>
<dbReference type="GO" id="GO:0070628">
    <property type="term" value="F:proteasome binding"/>
    <property type="evidence" value="ECO:0007669"/>
    <property type="project" value="TreeGrafter"/>
</dbReference>
<evidence type="ECO:0000313" key="12">
    <source>
        <dbReference type="Proteomes" id="UP000596742"/>
    </source>
</evidence>
<dbReference type="GO" id="GO:0006289">
    <property type="term" value="P:nucleotide-excision repair"/>
    <property type="evidence" value="ECO:0007669"/>
    <property type="project" value="UniProtKB-UniRule"/>
</dbReference>
<dbReference type="GO" id="GO:0005654">
    <property type="term" value="C:nucleoplasm"/>
    <property type="evidence" value="ECO:0007669"/>
    <property type="project" value="TreeGrafter"/>
</dbReference>
<evidence type="ECO:0000256" key="1">
    <source>
        <dbReference type="ARBA" id="ARBA00009878"/>
    </source>
</evidence>
<evidence type="ECO:0000313" key="11">
    <source>
        <dbReference type="EMBL" id="VDI68737.1"/>
    </source>
</evidence>
<dbReference type="InterPro" id="IPR029071">
    <property type="entry name" value="Ubiquitin-like_domsf"/>
</dbReference>
<evidence type="ECO:0000256" key="6">
    <source>
        <dbReference type="ARBA" id="ARBA00023242"/>
    </source>
</evidence>
<feature type="compositionally biased region" description="Low complexity" evidence="8">
    <location>
        <begin position="123"/>
        <end position="139"/>
    </location>
</feature>
<evidence type="ECO:0000256" key="2">
    <source>
        <dbReference type="ARBA" id="ARBA00022737"/>
    </source>
</evidence>
<dbReference type="GO" id="GO:0043130">
    <property type="term" value="F:ubiquitin binding"/>
    <property type="evidence" value="ECO:0007669"/>
    <property type="project" value="UniProtKB-UniRule"/>
</dbReference>
<feature type="region of interest" description="Disordered" evidence="8">
    <location>
        <begin position="80"/>
        <end position="139"/>
    </location>
</feature>
<dbReference type="PROSITE" id="PS50053">
    <property type="entry name" value="UBIQUITIN_2"/>
    <property type="match status" value="1"/>
</dbReference>
<dbReference type="PANTHER" id="PTHR10621">
    <property type="entry name" value="UV EXCISION REPAIR PROTEIN RAD23"/>
    <property type="match status" value="1"/>
</dbReference>
<comment type="similarity">
    <text evidence="1 7">Belongs to the RAD23 family.</text>
</comment>
<dbReference type="AlphaFoldDB" id="A0A8B6GTQ2"/>
<protein>
    <recommendedName>
        <fullName evidence="7">UV excision repair protein RAD23</fullName>
    </recommendedName>
</protein>
<feature type="domain" description="UBA" evidence="9">
    <location>
        <begin position="164"/>
        <end position="204"/>
    </location>
</feature>
<dbReference type="CDD" id="cd14377">
    <property type="entry name" value="UBA1_Rad23"/>
    <property type="match status" value="1"/>
</dbReference>
<evidence type="ECO:0000259" key="10">
    <source>
        <dbReference type="PROSITE" id="PS50053"/>
    </source>
</evidence>
<dbReference type="Proteomes" id="UP000596742">
    <property type="component" value="Unassembled WGS sequence"/>
</dbReference>
<dbReference type="CDD" id="cd01805">
    <property type="entry name" value="Ubl_Rad23"/>
    <property type="match status" value="1"/>
</dbReference>
<dbReference type="Gene3D" id="1.10.8.10">
    <property type="entry name" value="DNA helicase RuvA subunit, C-terminal domain"/>
    <property type="match status" value="2"/>
</dbReference>
<dbReference type="SUPFAM" id="SSF54236">
    <property type="entry name" value="Ubiquitin-like"/>
    <property type="match status" value="1"/>
</dbReference>
<feature type="compositionally biased region" description="Basic and acidic residues" evidence="8">
    <location>
        <begin position="113"/>
        <end position="122"/>
    </location>
</feature>
<comment type="caution">
    <text evidence="11">The sequence shown here is derived from an EMBL/GenBank/DDBJ whole genome shotgun (WGS) entry which is preliminary data.</text>
</comment>
<sequence>MIITLKTLQQQTFKVEIGEDELVKKLKEKVEAEKGKETFPAGGQKLIYAGKILDDEKKIAEYKIEEKNFVVVMVTKPKAAPAKPAETPAAPPPVEASSPVVTPTPTPATQPETKPEEKKEETPPSTAMETSPAPAATTTAATTAAGLAEAVSLASAESALVTGQQYENMVTELMSMGFEREQVLRALRASFNNPDRAVEYLLGGIPDVPEPAQPVAPLSQQPTSATGALPATTGAPSASLGAPPPAAAGAPPTLTGGTPSTGEDPLGAIFRTTAHSFQKNETRNTNRIAQILPALLQQLLISQNQERFIQMLNAPVDEEGGSETTAQGAGGLGPSPPGGEYIQVTPQEKEAIDRLKALGFSEAMCIQAYFACEKNEEMAANFLLSQGFDDDEGQS</sequence>
<dbReference type="SMART" id="SM00213">
    <property type="entry name" value="UBQ"/>
    <property type="match status" value="1"/>
</dbReference>
<dbReference type="SUPFAM" id="SSF46934">
    <property type="entry name" value="UBA-like"/>
    <property type="match status" value="2"/>
</dbReference>
<dbReference type="GO" id="GO:0031593">
    <property type="term" value="F:polyubiquitin modification-dependent protein binding"/>
    <property type="evidence" value="ECO:0007669"/>
    <property type="project" value="UniProtKB-UniRule"/>
</dbReference>
<evidence type="ECO:0000256" key="8">
    <source>
        <dbReference type="SAM" id="MobiDB-lite"/>
    </source>
</evidence>
<keyword evidence="3 7" id="KW-0227">DNA damage</keyword>
<organism evidence="11 12">
    <name type="scientific">Mytilus galloprovincialis</name>
    <name type="common">Mediterranean mussel</name>
    <dbReference type="NCBI Taxonomy" id="29158"/>
    <lineage>
        <taxon>Eukaryota</taxon>
        <taxon>Metazoa</taxon>
        <taxon>Spiralia</taxon>
        <taxon>Lophotrochozoa</taxon>
        <taxon>Mollusca</taxon>
        <taxon>Bivalvia</taxon>
        <taxon>Autobranchia</taxon>
        <taxon>Pteriomorphia</taxon>
        <taxon>Mytilida</taxon>
        <taxon>Mytiloidea</taxon>
        <taxon>Mytilidae</taxon>
        <taxon>Mytilinae</taxon>
        <taxon>Mytilus</taxon>
    </lineage>
</organism>
<keyword evidence="6 7" id="KW-0539">Nucleus</keyword>
<evidence type="ECO:0000259" key="9">
    <source>
        <dbReference type="PROSITE" id="PS50030"/>
    </source>
</evidence>
<dbReference type="InterPro" id="IPR009060">
    <property type="entry name" value="UBA-like_sf"/>
</dbReference>
<feature type="domain" description="UBA" evidence="9">
    <location>
        <begin position="346"/>
        <end position="386"/>
    </location>
</feature>
<dbReference type="SMART" id="SM00165">
    <property type="entry name" value="UBA"/>
    <property type="match status" value="2"/>
</dbReference>
<dbReference type="GO" id="GO:0005829">
    <property type="term" value="C:cytosol"/>
    <property type="evidence" value="ECO:0007669"/>
    <property type="project" value="TreeGrafter"/>
</dbReference>
<dbReference type="CDD" id="cd14427">
    <property type="entry name" value="UBA2_HR23A"/>
    <property type="match status" value="1"/>
</dbReference>
<dbReference type="GO" id="GO:0003684">
    <property type="term" value="F:damaged DNA binding"/>
    <property type="evidence" value="ECO:0007669"/>
    <property type="project" value="UniProtKB-UniRule"/>
</dbReference>
<dbReference type="Gene3D" id="3.10.20.90">
    <property type="entry name" value="Phosphatidylinositol 3-kinase Catalytic Subunit, Chain A, domain 1"/>
    <property type="match status" value="1"/>
</dbReference>
<feature type="region of interest" description="Disordered" evidence="8">
    <location>
        <begin position="211"/>
        <end position="267"/>
    </location>
</feature>
<name>A0A8B6GTQ2_MYTGA</name>
<evidence type="ECO:0000256" key="4">
    <source>
        <dbReference type="ARBA" id="ARBA00022942"/>
    </source>
</evidence>
<dbReference type="GO" id="GO:0000502">
    <property type="term" value="C:proteasome complex"/>
    <property type="evidence" value="ECO:0007669"/>
    <property type="project" value="UniProtKB-KW"/>
</dbReference>
<dbReference type="FunFam" id="1.10.8.10:FF:000002">
    <property type="entry name" value="UV excision repair protein RAD23 homolog"/>
    <property type="match status" value="1"/>
</dbReference>
<dbReference type="Pfam" id="PF00627">
    <property type="entry name" value="UBA"/>
    <property type="match status" value="2"/>
</dbReference>
<keyword evidence="7" id="KW-0963">Cytoplasm</keyword>
<keyword evidence="12" id="KW-1185">Reference proteome</keyword>
<dbReference type="GO" id="GO:0043161">
    <property type="term" value="P:proteasome-mediated ubiquitin-dependent protein catabolic process"/>
    <property type="evidence" value="ECO:0007669"/>
    <property type="project" value="UniProtKB-UniRule"/>
</dbReference>
<dbReference type="EMBL" id="UYJE01008941">
    <property type="protein sequence ID" value="VDI68737.1"/>
    <property type="molecule type" value="Genomic_DNA"/>
</dbReference>
<keyword evidence="2" id="KW-0677">Repeat</keyword>
<keyword evidence="4" id="KW-0647">Proteasome</keyword>
<dbReference type="Pfam" id="PF00240">
    <property type="entry name" value="ubiquitin"/>
    <property type="match status" value="1"/>
</dbReference>
<dbReference type="OrthoDB" id="419317at2759"/>
<dbReference type="PROSITE" id="PS50030">
    <property type="entry name" value="UBA"/>
    <property type="match status" value="2"/>
</dbReference>
<dbReference type="FunFam" id="3.10.20.90:FF:000053">
    <property type="entry name" value="UV excision repair protein RAD23 homolog A"/>
    <property type="match status" value="1"/>
</dbReference>
<dbReference type="PRINTS" id="PR01839">
    <property type="entry name" value="RAD23PROTEIN"/>
</dbReference>
<gene>
    <name evidence="11" type="ORF">MGAL_10B089442</name>
</gene>
<proteinExistence type="inferred from homology"/>
<dbReference type="InterPro" id="IPR004806">
    <property type="entry name" value="Rad23"/>
</dbReference>
<reference evidence="11" key="1">
    <citation type="submission" date="2018-11" db="EMBL/GenBank/DDBJ databases">
        <authorList>
            <person name="Alioto T."/>
            <person name="Alioto T."/>
        </authorList>
    </citation>
    <scope>NUCLEOTIDE SEQUENCE</scope>
</reference>
<dbReference type="PANTHER" id="PTHR10621:SF0">
    <property type="entry name" value="UV EXCISION REPAIR PROTEIN RAD23"/>
    <property type="match status" value="1"/>
</dbReference>
<evidence type="ECO:0000256" key="7">
    <source>
        <dbReference type="RuleBase" id="RU367049"/>
    </source>
</evidence>
<evidence type="ECO:0000256" key="5">
    <source>
        <dbReference type="ARBA" id="ARBA00023204"/>
    </source>
</evidence>
<dbReference type="InterPro" id="IPR015940">
    <property type="entry name" value="UBA"/>
</dbReference>